<proteinExistence type="predicted"/>
<evidence type="ECO:0000256" key="1">
    <source>
        <dbReference type="SAM" id="Phobius"/>
    </source>
</evidence>
<organism evidence="2 3">
    <name type="scientific">Rhodonellum ikkaensis</name>
    <dbReference type="NCBI Taxonomy" id="336829"/>
    <lineage>
        <taxon>Bacteria</taxon>
        <taxon>Pseudomonadati</taxon>
        <taxon>Bacteroidota</taxon>
        <taxon>Cytophagia</taxon>
        <taxon>Cytophagales</taxon>
        <taxon>Cytophagaceae</taxon>
        <taxon>Rhodonellum</taxon>
    </lineage>
</organism>
<reference evidence="2 3" key="1">
    <citation type="submission" date="2016-10" db="EMBL/GenBank/DDBJ databases">
        <authorList>
            <person name="Varghese N."/>
            <person name="Submissions S."/>
        </authorList>
    </citation>
    <scope>NUCLEOTIDE SEQUENCE [LARGE SCALE GENOMIC DNA]</scope>
    <source>
        <strain evidence="2 3">DSM 17997</strain>
    </source>
</reference>
<accession>A0A1H3THC0</accession>
<keyword evidence="1" id="KW-0812">Transmembrane</keyword>
<gene>
    <name evidence="2" type="ORF">SAMN05444412_11719</name>
</gene>
<dbReference type="RefSeq" id="WP_019599925.1">
    <property type="nucleotide sequence ID" value="NZ_FNQC01000017.1"/>
</dbReference>
<keyword evidence="1" id="KW-1133">Transmembrane helix</keyword>
<dbReference type="EMBL" id="FNQC01000017">
    <property type="protein sequence ID" value="SDZ48729.1"/>
    <property type="molecule type" value="Genomic_DNA"/>
</dbReference>
<name>A0A1H3THC0_9BACT</name>
<keyword evidence="3" id="KW-1185">Reference proteome</keyword>
<dbReference type="Proteomes" id="UP000199663">
    <property type="component" value="Unassembled WGS sequence"/>
</dbReference>
<evidence type="ECO:0000313" key="3">
    <source>
        <dbReference type="Proteomes" id="UP000199663"/>
    </source>
</evidence>
<sequence length="291" mass="34185">MKGFIAKTLFFLGVMLAVNALLFILVKLFYIRGYEEVDLNYPTYLLADSHGMPLGDFTEDFDVHNFSDHGDSYLDMERKLKYLIANTDVSKVYISVDDHTLSPYREDFNNVDRSAYYTELEDHQGLFDFLEEKYMDYYVVFLHDKYSLVIRNFLEKELFDFSKWKSQKKTRWIELSKEAQDQKSISRANDFFPGHRRSMALTTSLKNIISLCKENGIELIGVRFPLSQSFHKVIGSKSYRADEIFYKEGLLVQDYDSLYLGQDAFFRDQDHLEREVGAKFAEILFEGTEKD</sequence>
<protein>
    <submittedName>
        <fullName evidence="2">Uncharacterized protein</fullName>
    </submittedName>
</protein>
<keyword evidence="1" id="KW-0472">Membrane</keyword>
<evidence type="ECO:0000313" key="2">
    <source>
        <dbReference type="EMBL" id="SDZ48729.1"/>
    </source>
</evidence>
<feature type="transmembrane region" description="Helical" evidence="1">
    <location>
        <begin position="9"/>
        <end position="30"/>
    </location>
</feature>
<comment type="caution">
    <text evidence="2">The sequence shown here is derived from an EMBL/GenBank/DDBJ whole genome shotgun (WGS) entry which is preliminary data.</text>
</comment>